<dbReference type="Proteomes" id="UP001054945">
    <property type="component" value="Unassembled WGS sequence"/>
</dbReference>
<dbReference type="AlphaFoldDB" id="A0AAV4PTC8"/>
<comment type="caution">
    <text evidence="1">The sequence shown here is derived from an EMBL/GenBank/DDBJ whole genome shotgun (WGS) entry which is preliminary data.</text>
</comment>
<protein>
    <submittedName>
        <fullName evidence="1">Uncharacterized protein</fullName>
    </submittedName>
</protein>
<organism evidence="1 2">
    <name type="scientific">Caerostris extrusa</name>
    <name type="common">Bark spider</name>
    <name type="synonym">Caerostris bankana</name>
    <dbReference type="NCBI Taxonomy" id="172846"/>
    <lineage>
        <taxon>Eukaryota</taxon>
        <taxon>Metazoa</taxon>
        <taxon>Ecdysozoa</taxon>
        <taxon>Arthropoda</taxon>
        <taxon>Chelicerata</taxon>
        <taxon>Arachnida</taxon>
        <taxon>Araneae</taxon>
        <taxon>Araneomorphae</taxon>
        <taxon>Entelegynae</taxon>
        <taxon>Araneoidea</taxon>
        <taxon>Araneidae</taxon>
        <taxon>Caerostris</taxon>
    </lineage>
</organism>
<sequence>MITYEWANHSSHIYFPNPQKRSHCTKDDMVNLLFPRKSKKAFPNILDYFEMPYLKALTDLQKIETVPPYSLASSSAGSFLESPHDPVFVSYQIPLRSLNI</sequence>
<reference evidence="1 2" key="1">
    <citation type="submission" date="2021-06" db="EMBL/GenBank/DDBJ databases">
        <title>Caerostris extrusa draft genome.</title>
        <authorList>
            <person name="Kono N."/>
            <person name="Arakawa K."/>
        </authorList>
    </citation>
    <scope>NUCLEOTIDE SEQUENCE [LARGE SCALE GENOMIC DNA]</scope>
</reference>
<evidence type="ECO:0000313" key="2">
    <source>
        <dbReference type="Proteomes" id="UP001054945"/>
    </source>
</evidence>
<proteinExistence type="predicted"/>
<gene>
    <name evidence="1" type="ORF">CEXT_339731</name>
</gene>
<name>A0AAV4PTC8_CAEEX</name>
<dbReference type="EMBL" id="BPLR01005164">
    <property type="protein sequence ID" value="GIY00304.1"/>
    <property type="molecule type" value="Genomic_DNA"/>
</dbReference>
<keyword evidence="2" id="KW-1185">Reference proteome</keyword>
<evidence type="ECO:0000313" key="1">
    <source>
        <dbReference type="EMBL" id="GIY00304.1"/>
    </source>
</evidence>
<accession>A0AAV4PTC8</accession>